<keyword evidence="1" id="KW-0812">Transmembrane</keyword>
<evidence type="ECO:0000313" key="3">
    <source>
        <dbReference type="Proteomes" id="UP000255163"/>
    </source>
</evidence>
<dbReference type="AlphaFoldDB" id="A0A376FKA0"/>
<proteinExistence type="predicted"/>
<feature type="transmembrane region" description="Helical" evidence="1">
    <location>
        <begin position="60"/>
        <end position="78"/>
    </location>
</feature>
<evidence type="ECO:0000256" key="1">
    <source>
        <dbReference type="SAM" id="Phobius"/>
    </source>
</evidence>
<feature type="transmembrane region" description="Helical" evidence="1">
    <location>
        <begin position="90"/>
        <end position="110"/>
    </location>
</feature>
<protein>
    <submittedName>
        <fullName evidence="2">Protein of uncharacterized function (DUF2919)</fullName>
    </submittedName>
</protein>
<accession>A0A376FKA0</accession>
<dbReference type="Pfam" id="PF11143">
    <property type="entry name" value="DUF2919"/>
    <property type="match status" value="1"/>
</dbReference>
<feature type="transmembrane region" description="Helical" evidence="1">
    <location>
        <begin position="116"/>
        <end position="135"/>
    </location>
</feature>
<reference evidence="2 3" key="1">
    <citation type="submission" date="2018-06" db="EMBL/GenBank/DDBJ databases">
        <authorList>
            <consortium name="Pathogen Informatics"/>
            <person name="Doyle S."/>
        </authorList>
    </citation>
    <scope>NUCLEOTIDE SEQUENCE [LARGE SCALE GENOMIC DNA]</scope>
    <source>
        <strain evidence="2 3">NCTC12123</strain>
    </source>
</reference>
<dbReference type="EMBL" id="UFYI01000007">
    <property type="protein sequence ID" value="STD26742.1"/>
    <property type="molecule type" value="Genomic_DNA"/>
</dbReference>
<sequence>MKSTEIHPADYDAQGRVRLPFLFWCVLLLQARTWVLFVMAGASRGQGDTLLNLFYPDHDAFWIGLLPGIPAVLAFLVSGRRHLIPRFWRALRWLLILAQVALLFWQPVLWWYGEPLTGTGVALVVADIVALLWLLTNPRLRACLRIRMINPALFADVALQQALI</sequence>
<dbReference type="STRING" id="640513.Entas_3160"/>
<organism evidence="2 3">
    <name type="scientific">Enterobacter asburiae</name>
    <dbReference type="NCBI Taxonomy" id="61645"/>
    <lineage>
        <taxon>Bacteria</taxon>
        <taxon>Pseudomonadati</taxon>
        <taxon>Pseudomonadota</taxon>
        <taxon>Gammaproteobacteria</taxon>
        <taxon>Enterobacterales</taxon>
        <taxon>Enterobacteriaceae</taxon>
        <taxon>Enterobacter</taxon>
        <taxon>Enterobacter cloacae complex</taxon>
    </lineage>
</organism>
<dbReference type="InterPro" id="IPR021318">
    <property type="entry name" value="DUF2919"/>
</dbReference>
<dbReference type="Proteomes" id="UP000255163">
    <property type="component" value="Unassembled WGS sequence"/>
</dbReference>
<feature type="transmembrane region" description="Helical" evidence="1">
    <location>
        <begin position="21"/>
        <end position="40"/>
    </location>
</feature>
<evidence type="ECO:0000313" key="2">
    <source>
        <dbReference type="EMBL" id="STD26742.1"/>
    </source>
</evidence>
<keyword evidence="1" id="KW-0472">Membrane</keyword>
<name>A0A376FKA0_ENTAS</name>
<gene>
    <name evidence="2" type="primary">yfeZ</name>
    <name evidence="2" type="ORF">NCTC12123_05744</name>
</gene>
<keyword evidence="1" id="KW-1133">Transmembrane helix</keyword>